<dbReference type="InterPro" id="IPR035897">
    <property type="entry name" value="Toll_tir_struct_dom_sf"/>
</dbReference>
<keyword evidence="2" id="KW-1185">Reference proteome</keyword>
<evidence type="ECO:0008006" key="3">
    <source>
        <dbReference type="Google" id="ProtNLM"/>
    </source>
</evidence>
<accession>A0ABY7FUN4</accession>
<sequence>MKSKYLKSILETRQVIRITGHFARCNSRTFVNWVLTSDDSDSEIVLEFLWPLLTDAFKTNVGDVEGEGLKFVGIGDRHFRPGYGIMDEVNKCFNDTAVILAAVSNAFCESVFCKNELEYAIILKKPVVLLFLEKIPEESMPACVRQLFNKNVRVKIEMKDDEIKVTPHVDDVCSAIFSLAY</sequence>
<name>A0ABY7FUN4_MYAAR</name>
<dbReference type="Gene3D" id="3.40.50.10140">
    <property type="entry name" value="Toll/interleukin-1 receptor homology (TIR) domain"/>
    <property type="match status" value="1"/>
</dbReference>
<dbReference type="EMBL" id="CP111024">
    <property type="protein sequence ID" value="WAR24548.1"/>
    <property type="molecule type" value="Genomic_DNA"/>
</dbReference>
<reference evidence="1" key="1">
    <citation type="submission" date="2022-11" db="EMBL/GenBank/DDBJ databases">
        <title>Centuries of genome instability and evolution in soft-shell clam transmissible cancer (bioRxiv).</title>
        <authorList>
            <person name="Hart S.F.M."/>
            <person name="Yonemitsu M.A."/>
            <person name="Giersch R.M."/>
            <person name="Beal B.F."/>
            <person name="Arriagada G."/>
            <person name="Davis B.W."/>
            <person name="Ostrander E.A."/>
            <person name="Goff S.P."/>
            <person name="Metzger M.J."/>
        </authorList>
    </citation>
    <scope>NUCLEOTIDE SEQUENCE</scope>
    <source>
        <strain evidence="1">MELC-2E11</strain>
        <tissue evidence="1">Siphon/mantle</tissue>
    </source>
</reference>
<dbReference type="Proteomes" id="UP001164746">
    <property type="component" value="Chromosome 13"/>
</dbReference>
<gene>
    <name evidence="1" type="ORF">MAR_038217</name>
</gene>
<dbReference type="SUPFAM" id="SSF52200">
    <property type="entry name" value="Toll/Interleukin receptor TIR domain"/>
    <property type="match status" value="1"/>
</dbReference>
<protein>
    <recommendedName>
        <fullName evidence="3">TIR domain-containing protein</fullName>
    </recommendedName>
</protein>
<organism evidence="1 2">
    <name type="scientific">Mya arenaria</name>
    <name type="common">Soft-shell clam</name>
    <dbReference type="NCBI Taxonomy" id="6604"/>
    <lineage>
        <taxon>Eukaryota</taxon>
        <taxon>Metazoa</taxon>
        <taxon>Spiralia</taxon>
        <taxon>Lophotrochozoa</taxon>
        <taxon>Mollusca</taxon>
        <taxon>Bivalvia</taxon>
        <taxon>Autobranchia</taxon>
        <taxon>Heteroconchia</taxon>
        <taxon>Euheterodonta</taxon>
        <taxon>Imparidentia</taxon>
        <taxon>Neoheterodontei</taxon>
        <taxon>Myida</taxon>
        <taxon>Myoidea</taxon>
        <taxon>Myidae</taxon>
        <taxon>Mya</taxon>
    </lineage>
</organism>
<evidence type="ECO:0000313" key="1">
    <source>
        <dbReference type="EMBL" id="WAR24548.1"/>
    </source>
</evidence>
<evidence type="ECO:0000313" key="2">
    <source>
        <dbReference type="Proteomes" id="UP001164746"/>
    </source>
</evidence>
<proteinExistence type="predicted"/>